<keyword evidence="1" id="KW-0175">Coiled coil</keyword>
<evidence type="ECO:0000313" key="3">
    <source>
        <dbReference type="EMBL" id="KAK9863981.1"/>
    </source>
</evidence>
<gene>
    <name evidence="3" type="ORF">WJX84_011072</name>
</gene>
<protein>
    <submittedName>
        <fullName evidence="3">Uncharacterized protein</fullName>
    </submittedName>
</protein>
<dbReference type="InterPro" id="IPR011990">
    <property type="entry name" value="TPR-like_helical_dom_sf"/>
</dbReference>
<evidence type="ECO:0000256" key="1">
    <source>
        <dbReference type="SAM" id="Coils"/>
    </source>
</evidence>
<feature type="coiled-coil region" evidence="1">
    <location>
        <begin position="23"/>
        <end position="66"/>
    </location>
</feature>
<feature type="chain" id="PRO_5043620876" evidence="2">
    <location>
        <begin position="17"/>
        <end position="220"/>
    </location>
</feature>
<dbReference type="InterPro" id="IPR044243">
    <property type="entry name" value="FLU"/>
</dbReference>
<dbReference type="PANTHER" id="PTHR47310:SF2">
    <property type="entry name" value="PROTEIN FLUORESCENT IN BLUE LIGHT, CHLOROPLASTIC"/>
    <property type="match status" value="1"/>
</dbReference>
<dbReference type="EMBL" id="JALJOV010000406">
    <property type="protein sequence ID" value="KAK9863981.1"/>
    <property type="molecule type" value="Genomic_DNA"/>
</dbReference>
<organism evidence="3 4">
    <name type="scientific">Apatococcus fuscideae</name>
    <dbReference type="NCBI Taxonomy" id="2026836"/>
    <lineage>
        <taxon>Eukaryota</taxon>
        <taxon>Viridiplantae</taxon>
        <taxon>Chlorophyta</taxon>
        <taxon>core chlorophytes</taxon>
        <taxon>Trebouxiophyceae</taxon>
        <taxon>Chlorellales</taxon>
        <taxon>Chlorellaceae</taxon>
        <taxon>Apatococcus</taxon>
    </lineage>
</organism>
<proteinExistence type="predicted"/>
<keyword evidence="2" id="KW-0732">Signal</keyword>
<accession>A0AAW1T2G1</accession>
<name>A0AAW1T2G1_9CHLO</name>
<reference evidence="3 4" key="1">
    <citation type="journal article" date="2024" name="Nat. Commun.">
        <title>Phylogenomics reveals the evolutionary origins of lichenization in chlorophyte algae.</title>
        <authorList>
            <person name="Puginier C."/>
            <person name="Libourel C."/>
            <person name="Otte J."/>
            <person name="Skaloud P."/>
            <person name="Haon M."/>
            <person name="Grisel S."/>
            <person name="Petersen M."/>
            <person name="Berrin J.G."/>
            <person name="Delaux P.M."/>
            <person name="Dal Grande F."/>
            <person name="Keller J."/>
        </authorList>
    </citation>
    <scope>NUCLEOTIDE SEQUENCE [LARGE SCALE GENOMIC DNA]</scope>
    <source>
        <strain evidence="3 4">SAG 2523</strain>
    </source>
</reference>
<keyword evidence="4" id="KW-1185">Reference proteome</keyword>
<dbReference type="PANTHER" id="PTHR47310">
    <property type="entry name" value="PROTEIN FLUORESCENT IN BLUE LIGHT, CHLOROPLASTIC"/>
    <property type="match status" value="1"/>
</dbReference>
<dbReference type="Proteomes" id="UP001485043">
    <property type="component" value="Unassembled WGS sequence"/>
</dbReference>
<feature type="signal peptide" evidence="2">
    <location>
        <begin position="1"/>
        <end position="16"/>
    </location>
</feature>
<evidence type="ECO:0000313" key="4">
    <source>
        <dbReference type="Proteomes" id="UP001485043"/>
    </source>
</evidence>
<comment type="caution">
    <text evidence="3">The sequence shown here is derived from an EMBL/GenBank/DDBJ whole genome shotgun (WGS) entry which is preliminary data.</text>
</comment>
<sequence length="220" mass="23895">MLWLLVAVQAVALVGATVTGSLARRRRLKLEQLNVKLRQVNAQLMKRRAQEEGVEQEAEIAEAELQARALATARASLSLSLEAPAAAHPFESYGDGSLSLAQARRKLSGLLQASKSSLRDNAPSQALQRLAEADTIAEELQDKRARRALLRVRAQALQQVGQLQAALSTLQESLDLSAAIGDSRDEADMYGAVADLLADMGRLEEAAKYYDRCCQAIQET</sequence>
<dbReference type="Pfam" id="PF13424">
    <property type="entry name" value="TPR_12"/>
    <property type="match status" value="1"/>
</dbReference>
<dbReference type="GO" id="GO:0015995">
    <property type="term" value="P:chlorophyll biosynthetic process"/>
    <property type="evidence" value="ECO:0007669"/>
    <property type="project" value="InterPro"/>
</dbReference>
<dbReference type="Gene3D" id="1.25.40.10">
    <property type="entry name" value="Tetratricopeptide repeat domain"/>
    <property type="match status" value="1"/>
</dbReference>
<dbReference type="AlphaFoldDB" id="A0AAW1T2G1"/>
<evidence type="ECO:0000256" key="2">
    <source>
        <dbReference type="SAM" id="SignalP"/>
    </source>
</evidence>
<dbReference type="SUPFAM" id="SSF48452">
    <property type="entry name" value="TPR-like"/>
    <property type="match status" value="1"/>
</dbReference>